<dbReference type="Proteomes" id="UP000314294">
    <property type="component" value="Unassembled WGS sequence"/>
</dbReference>
<sequence>MSSMLIQLSCQHNYPTPSCVSGESPIHPMSRLPSSTVTLTPQGMLGVWECVSFSRSSWNEGSNRLQEQWKKTPQRN</sequence>
<gene>
    <name evidence="1" type="ORF">EYF80_039258</name>
</gene>
<proteinExistence type="predicted"/>
<comment type="caution">
    <text evidence="1">The sequence shown here is derived from an EMBL/GenBank/DDBJ whole genome shotgun (WGS) entry which is preliminary data.</text>
</comment>
<evidence type="ECO:0000313" key="2">
    <source>
        <dbReference type="Proteomes" id="UP000314294"/>
    </source>
</evidence>
<organism evidence="1 2">
    <name type="scientific">Liparis tanakae</name>
    <name type="common">Tanaka's snailfish</name>
    <dbReference type="NCBI Taxonomy" id="230148"/>
    <lineage>
        <taxon>Eukaryota</taxon>
        <taxon>Metazoa</taxon>
        <taxon>Chordata</taxon>
        <taxon>Craniata</taxon>
        <taxon>Vertebrata</taxon>
        <taxon>Euteleostomi</taxon>
        <taxon>Actinopterygii</taxon>
        <taxon>Neopterygii</taxon>
        <taxon>Teleostei</taxon>
        <taxon>Neoteleostei</taxon>
        <taxon>Acanthomorphata</taxon>
        <taxon>Eupercaria</taxon>
        <taxon>Perciformes</taxon>
        <taxon>Cottioidei</taxon>
        <taxon>Cottales</taxon>
        <taxon>Liparidae</taxon>
        <taxon>Liparis</taxon>
    </lineage>
</organism>
<evidence type="ECO:0000313" key="1">
    <source>
        <dbReference type="EMBL" id="TNN50556.1"/>
    </source>
</evidence>
<keyword evidence="2" id="KW-1185">Reference proteome</keyword>
<accession>A0A4Z2GAC9</accession>
<name>A0A4Z2GAC9_9TELE</name>
<dbReference type="EMBL" id="SRLO01000613">
    <property type="protein sequence ID" value="TNN50556.1"/>
    <property type="molecule type" value="Genomic_DNA"/>
</dbReference>
<dbReference type="AlphaFoldDB" id="A0A4Z2GAC9"/>
<reference evidence="1 2" key="1">
    <citation type="submission" date="2019-03" db="EMBL/GenBank/DDBJ databases">
        <title>First draft genome of Liparis tanakae, snailfish: a comprehensive survey of snailfish specific genes.</title>
        <authorList>
            <person name="Kim W."/>
            <person name="Song I."/>
            <person name="Jeong J.-H."/>
            <person name="Kim D."/>
            <person name="Kim S."/>
            <person name="Ryu S."/>
            <person name="Song J.Y."/>
            <person name="Lee S.K."/>
        </authorList>
    </citation>
    <scope>NUCLEOTIDE SEQUENCE [LARGE SCALE GENOMIC DNA]</scope>
    <source>
        <tissue evidence="1">Muscle</tissue>
    </source>
</reference>
<protein>
    <submittedName>
        <fullName evidence="1">Uncharacterized protein</fullName>
    </submittedName>
</protein>